<comment type="pathway">
    <text evidence="4">Nucleotide-sugar biosynthesis; UDP-N-acetyl-alpha-D-glucosamine biosynthesis; alpha-D-glucosamine 6-phosphate from D-fructose 6-phosphate: step 1/1.</text>
</comment>
<feature type="domain" description="Glutamine amidotransferase type-2" evidence="19">
    <location>
        <begin position="212"/>
        <end position="428"/>
    </location>
</feature>
<evidence type="ECO:0000256" key="16">
    <source>
        <dbReference type="ARBA" id="ARBA00022962"/>
    </source>
</evidence>
<dbReference type="PROSITE" id="PS51278">
    <property type="entry name" value="GATASE_TYPE_2"/>
    <property type="match status" value="1"/>
</dbReference>
<keyword evidence="15" id="KW-0378">Hydrolase</keyword>
<keyword evidence="17" id="KW-0783">Tetrahydrobiopterin biosynthesis</keyword>
<evidence type="ECO:0000256" key="14">
    <source>
        <dbReference type="ARBA" id="ARBA00022737"/>
    </source>
</evidence>
<accession>A0AAE0RZ72</accession>
<dbReference type="InterPro" id="IPR043133">
    <property type="entry name" value="GTP-CH-I_C/QueF"/>
</dbReference>
<dbReference type="EMBL" id="JAEAOA010001427">
    <property type="protein sequence ID" value="KAK3582169.1"/>
    <property type="molecule type" value="Genomic_DNA"/>
</dbReference>
<evidence type="ECO:0000256" key="8">
    <source>
        <dbReference type="ARBA" id="ARBA00012916"/>
    </source>
</evidence>
<reference evidence="21" key="3">
    <citation type="submission" date="2023-05" db="EMBL/GenBank/DDBJ databases">
        <authorList>
            <person name="Smith C.H."/>
        </authorList>
    </citation>
    <scope>NUCLEOTIDE SEQUENCE</scope>
    <source>
        <strain evidence="21">CHS0354</strain>
        <tissue evidence="21">Mantle</tissue>
    </source>
</reference>
<dbReference type="SUPFAM" id="SSF56235">
    <property type="entry name" value="N-terminal nucleophile aminohydrolases (Ntn hydrolases)"/>
    <property type="match status" value="1"/>
</dbReference>
<dbReference type="InterPro" id="IPR018234">
    <property type="entry name" value="GTP_CycHdrlase_I_CS"/>
</dbReference>
<dbReference type="FunFam" id="3.60.20.10:FF:000006">
    <property type="entry name" value="Glutamine--fructose-6-phosphate aminotransferase [isomerizing]"/>
    <property type="match status" value="1"/>
</dbReference>
<keyword evidence="12" id="KW-0032">Aminotransferase</keyword>
<dbReference type="GO" id="GO:0006047">
    <property type="term" value="P:UDP-N-acetylglucosamine metabolic process"/>
    <property type="evidence" value="ECO:0007669"/>
    <property type="project" value="TreeGrafter"/>
</dbReference>
<dbReference type="Gene3D" id="3.60.20.10">
    <property type="entry name" value="Glutamine Phosphoribosylpyrophosphate, subunit 1, domain 1"/>
    <property type="match status" value="1"/>
</dbReference>
<dbReference type="PROSITE" id="PS00860">
    <property type="entry name" value="GTP_CYCLOHYDROL_1_2"/>
    <property type="match status" value="1"/>
</dbReference>
<comment type="subcellular location">
    <subcellularLocation>
        <location evidence="3">Cytoplasm</location>
    </subcellularLocation>
</comment>
<comment type="similarity">
    <text evidence="6">Belongs to the GTP cyclohydrolase I family.</text>
</comment>
<evidence type="ECO:0000256" key="9">
    <source>
        <dbReference type="ARBA" id="ARBA00016090"/>
    </source>
</evidence>
<comment type="caution">
    <text evidence="21">The sequence shown here is derived from an EMBL/GenBank/DDBJ whole genome shotgun (WGS) entry which is preliminary data.</text>
</comment>
<evidence type="ECO:0000256" key="18">
    <source>
        <dbReference type="ARBA" id="ARBA00030854"/>
    </source>
</evidence>
<dbReference type="CDD" id="cd00714">
    <property type="entry name" value="GFAT"/>
    <property type="match status" value="1"/>
</dbReference>
<dbReference type="InterPro" id="IPR020602">
    <property type="entry name" value="GTP_CycHdrlase_I_dom"/>
</dbReference>
<keyword evidence="14" id="KW-0677">Repeat</keyword>
<keyword evidence="22" id="KW-1185">Reference proteome</keyword>
<evidence type="ECO:0000256" key="11">
    <source>
        <dbReference type="ARBA" id="ARBA00022490"/>
    </source>
</evidence>
<dbReference type="InterPro" id="IPR029055">
    <property type="entry name" value="Ntn_hydrolases_N"/>
</dbReference>
<evidence type="ECO:0000256" key="17">
    <source>
        <dbReference type="ARBA" id="ARBA00023007"/>
    </source>
</evidence>
<dbReference type="GO" id="GO:0006002">
    <property type="term" value="P:fructose 6-phosphate metabolic process"/>
    <property type="evidence" value="ECO:0007669"/>
    <property type="project" value="TreeGrafter"/>
</dbReference>
<dbReference type="GO" id="GO:0097367">
    <property type="term" value="F:carbohydrate derivative binding"/>
    <property type="evidence" value="ECO:0007669"/>
    <property type="project" value="InterPro"/>
</dbReference>
<comment type="pathway">
    <text evidence="5">Cofactor biosynthesis; 7,8-dihydroneopterin triphosphate biosynthesis; 7,8-dihydroneopterin triphosphate from GTP: step 1/1.</text>
</comment>
<organism evidence="21 22">
    <name type="scientific">Potamilus streckersoni</name>
    <dbReference type="NCBI Taxonomy" id="2493646"/>
    <lineage>
        <taxon>Eukaryota</taxon>
        <taxon>Metazoa</taxon>
        <taxon>Spiralia</taxon>
        <taxon>Lophotrochozoa</taxon>
        <taxon>Mollusca</taxon>
        <taxon>Bivalvia</taxon>
        <taxon>Autobranchia</taxon>
        <taxon>Heteroconchia</taxon>
        <taxon>Palaeoheterodonta</taxon>
        <taxon>Unionida</taxon>
        <taxon>Unionoidea</taxon>
        <taxon>Unionidae</taxon>
        <taxon>Ambleminae</taxon>
        <taxon>Lampsilini</taxon>
        <taxon>Potamilus</taxon>
    </lineage>
</organism>
<comment type="catalytic activity">
    <reaction evidence="1">
        <text>D-fructose 6-phosphate + L-glutamine = D-glucosamine 6-phosphate + L-glutamate</text>
        <dbReference type="Rhea" id="RHEA:13237"/>
        <dbReference type="ChEBI" id="CHEBI:29985"/>
        <dbReference type="ChEBI" id="CHEBI:58359"/>
        <dbReference type="ChEBI" id="CHEBI:58725"/>
        <dbReference type="ChEBI" id="CHEBI:61527"/>
        <dbReference type="EC" id="2.6.1.16"/>
    </reaction>
</comment>
<dbReference type="GO" id="GO:0003934">
    <property type="term" value="F:GTP cyclohydrolase I activity"/>
    <property type="evidence" value="ECO:0007669"/>
    <property type="project" value="UniProtKB-EC"/>
</dbReference>
<dbReference type="InterPro" id="IPR005855">
    <property type="entry name" value="GFAT"/>
</dbReference>
<dbReference type="NCBIfam" id="TIGR00063">
    <property type="entry name" value="folE"/>
    <property type="match status" value="1"/>
</dbReference>
<evidence type="ECO:0000313" key="22">
    <source>
        <dbReference type="Proteomes" id="UP001195483"/>
    </source>
</evidence>
<dbReference type="InterPro" id="IPR001347">
    <property type="entry name" value="SIS_dom"/>
</dbReference>
<dbReference type="EC" id="3.5.4.16" evidence="7"/>
<dbReference type="FunFam" id="3.40.50.10490:FF:000002">
    <property type="entry name" value="Glutamine--fructose-6-phosphate aminotransferase [isomerizing]"/>
    <property type="match status" value="1"/>
</dbReference>
<dbReference type="InterPro" id="IPR046348">
    <property type="entry name" value="SIS_dom_sf"/>
</dbReference>
<sequence>MSDFIKLKFMKQKETSSHTEENDSKTMVTHNGYISDPQLGNEIAEYLNSLGVATPRVFSTITNEERSRRIESAFKEIMTCLDLDLSDDSLKDTPARIAKMYMDEVFYGLHTKNFPKCTSVENKIAYSELIVERSINVQSICEHHFLPINGFAHVGYIPKQKVIGLSKINRIVDYFSRRPQIQERLTEQIFYTLKYILQTEDVAIVIKSVHFCVKSRGAEDANPILINGLKRLEYRGYDSSGICTISDSNKLLIHKTKGKVSELELMISKQSSGSIGIGHTRWATHGAPNNVNAHPHLSNSKKIAIVHNGIIENYRTLKLQLIDKGYTFLSETDSEVLVNLIEEISKKTHSDIETSVRLALREVIGAYGISVISSDEPNKIIVAKNGSPIVIGIGDNEKYISSDATSIAPHVKRVIYLSNSEIATVTATDVIVKSIENVFIPKEIEELSFSIEQIEKGGFPHFMIKEIFEQPESIQNTIRGRIYFENGSGRIQLGGLADYLDRLASAKRFIFCACGTSWHASLVGEYLFEHFTRIPVCVEYASEFRYRNPIIYKDDIVFFISQSGETADTLAALKEAKSKGALTIGICNVVGSSISRETECGVYIHAGPEIGVASTKAFTSQVITLSLIALAIASKRGEISTKLITEYLHELNSIPKKIQNLLSQNSIMQEIAKEFNNASNFLYLGRGFNFPVALEGALKLKEISYIHAEGYPAAELKHGPIALIDEFMPVVFIAIKDSLYPKIISNIEEIKARGGRIIAIASEGDTNIESLAEYVIRVPQIIDFFSPVLTSIPLQLLAYYIAVLRGCDVDQPRNLAKSVTVE</sequence>
<evidence type="ECO:0000259" key="19">
    <source>
        <dbReference type="PROSITE" id="PS51278"/>
    </source>
</evidence>
<dbReference type="Pfam" id="PF01227">
    <property type="entry name" value="GTP_cyclohydroI"/>
    <property type="match status" value="1"/>
</dbReference>
<evidence type="ECO:0000256" key="13">
    <source>
        <dbReference type="ARBA" id="ARBA00022679"/>
    </source>
</evidence>
<dbReference type="AlphaFoldDB" id="A0AAE0RZ72"/>
<feature type="domain" description="SIS" evidence="20">
    <location>
        <begin position="671"/>
        <end position="812"/>
    </location>
</feature>
<evidence type="ECO:0000256" key="3">
    <source>
        <dbReference type="ARBA" id="ARBA00004496"/>
    </source>
</evidence>
<dbReference type="PROSITE" id="PS00859">
    <property type="entry name" value="GTP_CYCLOHYDROL_1_1"/>
    <property type="match status" value="1"/>
</dbReference>
<dbReference type="NCBIfam" id="NF006824">
    <property type="entry name" value="PRK09347.1-1"/>
    <property type="match status" value="1"/>
</dbReference>
<reference evidence="21" key="2">
    <citation type="journal article" date="2021" name="Genome Biol. Evol.">
        <title>Developing a high-quality reference genome for a parasitic bivalve with doubly uniparental inheritance (Bivalvia: Unionida).</title>
        <authorList>
            <person name="Smith C.H."/>
        </authorList>
    </citation>
    <scope>NUCLEOTIDE SEQUENCE</scope>
    <source>
        <strain evidence="21">CHS0354</strain>
        <tissue evidence="21">Mantle</tissue>
    </source>
</reference>
<evidence type="ECO:0000256" key="10">
    <source>
        <dbReference type="ARBA" id="ARBA00017272"/>
    </source>
</evidence>
<dbReference type="Gene3D" id="3.40.50.10490">
    <property type="entry name" value="Glucose-6-phosphate isomerase like protein, domain 1"/>
    <property type="match status" value="2"/>
</dbReference>
<dbReference type="CDD" id="cd05008">
    <property type="entry name" value="SIS_GlmS_GlmD_1"/>
    <property type="match status" value="1"/>
</dbReference>
<evidence type="ECO:0000313" key="21">
    <source>
        <dbReference type="EMBL" id="KAK3582169.1"/>
    </source>
</evidence>
<dbReference type="InterPro" id="IPR035490">
    <property type="entry name" value="GlmS/FrlB_SIS"/>
</dbReference>
<name>A0AAE0RZ72_9BIVA</name>
<dbReference type="PANTHER" id="PTHR10937">
    <property type="entry name" value="GLUCOSAMINE--FRUCTOSE-6-PHOSPHATE AMINOTRANSFERASE, ISOMERIZING"/>
    <property type="match status" value="1"/>
</dbReference>
<dbReference type="GO" id="GO:0006729">
    <property type="term" value="P:tetrahydrobiopterin biosynthetic process"/>
    <property type="evidence" value="ECO:0007669"/>
    <property type="project" value="UniProtKB-KW"/>
</dbReference>
<gene>
    <name evidence="21" type="ORF">CHS0354_023703</name>
</gene>
<reference evidence="21" key="1">
    <citation type="journal article" date="2021" name="Genome Biol. Evol.">
        <title>A High-Quality Reference Genome for a Parasitic Bivalve with Doubly Uniparental Inheritance (Bivalvia: Unionida).</title>
        <authorList>
            <person name="Smith C.H."/>
        </authorList>
    </citation>
    <scope>NUCLEOTIDE SEQUENCE</scope>
    <source>
        <strain evidence="21">CHS0354</strain>
    </source>
</reference>
<dbReference type="Pfam" id="PF13522">
    <property type="entry name" value="GATase_6"/>
    <property type="match status" value="1"/>
</dbReference>
<keyword evidence="11" id="KW-0963">Cytoplasm</keyword>
<evidence type="ECO:0000256" key="4">
    <source>
        <dbReference type="ARBA" id="ARBA00004775"/>
    </source>
</evidence>
<dbReference type="SUPFAM" id="SSF55620">
    <property type="entry name" value="Tetrahydrobiopterin biosynthesis enzymes-like"/>
    <property type="match status" value="1"/>
</dbReference>
<proteinExistence type="inferred from homology"/>
<dbReference type="HAMAP" id="MF_00164">
    <property type="entry name" value="GlmS"/>
    <property type="match status" value="1"/>
</dbReference>
<dbReference type="GO" id="GO:0005829">
    <property type="term" value="C:cytosol"/>
    <property type="evidence" value="ECO:0007669"/>
    <property type="project" value="TreeGrafter"/>
</dbReference>
<dbReference type="Gene3D" id="3.30.1130.10">
    <property type="match status" value="1"/>
</dbReference>
<keyword evidence="16" id="KW-0315">Glutamine amidotransferase</keyword>
<evidence type="ECO:0000256" key="6">
    <source>
        <dbReference type="ARBA" id="ARBA00008085"/>
    </source>
</evidence>
<dbReference type="Gene3D" id="1.10.286.10">
    <property type="match status" value="1"/>
</dbReference>
<dbReference type="Pfam" id="PF01380">
    <property type="entry name" value="SIS"/>
    <property type="match status" value="2"/>
</dbReference>
<dbReference type="InterPro" id="IPR035466">
    <property type="entry name" value="GlmS/AgaS_SIS"/>
</dbReference>
<comment type="catalytic activity">
    <reaction evidence="2">
        <text>GTP + H2O = 7,8-dihydroneopterin 3'-triphosphate + formate + H(+)</text>
        <dbReference type="Rhea" id="RHEA:17473"/>
        <dbReference type="ChEBI" id="CHEBI:15377"/>
        <dbReference type="ChEBI" id="CHEBI:15378"/>
        <dbReference type="ChEBI" id="CHEBI:15740"/>
        <dbReference type="ChEBI" id="CHEBI:37565"/>
        <dbReference type="ChEBI" id="CHEBI:58462"/>
        <dbReference type="EC" id="3.5.4.16"/>
    </reaction>
</comment>
<dbReference type="NCBIfam" id="NF001484">
    <property type="entry name" value="PRK00331.1"/>
    <property type="match status" value="1"/>
</dbReference>
<dbReference type="InterPro" id="IPR043134">
    <property type="entry name" value="GTP-CH-I_N"/>
</dbReference>
<dbReference type="GO" id="GO:0046654">
    <property type="term" value="P:tetrahydrofolate biosynthetic process"/>
    <property type="evidence" value="ECO:0007669"/>
    <property type="project" value="InterPro"/>
</dbReference>
<dbReference type="FunFam" id="3.30.1130.10:FF:000001">
    <property type="entry name" value="GTP cyclohydrolase 1"/>
    <property type="match status" value="1"/>
</dbReference>
<dbReference type="GO" id="GO:0006487">
    <property type="term" value="P:protein N-linked glycosylation"/>
    <property type="evidence" value="ECO:0007669"/>
    <property type="project" value="TreeGrafter"/>
</dbReference>
<evidence type="ECO:0000256" key="2">
    <source>
        <dbReference type="ARBA" id="ARBA00001052"/>
    </source>
</evidence>
<dbReference type="PROSITE" id="PS51464">
    <property type="entry name" value="SIS"/>
    <property type="match status" value="2"/>
</dbReference>
<evidence type="ECO:0000259" key="20">
    <source>
        <dbReference type="PROSITE" id="PS51464"/>
    </source>
</evidence>
<dbReference type="SUPFAM" id="SSF53697">
    <property type="entry name" value="SIS domain"/>
    <property type="match status" value="1"/>
</dbReference>
<dbReference type="NCBIfam" id="TIGR01135">
    <property type="entry name" value="glmS"/>
    <property type="match status" value="1"/>
</dbReference>
<dbReference type="PANTHER" id="PTHR10937:SF0">
    <property type="entry name" value="GLUTAMINE--FRUCTOSE-6-PHOSPHATE TRANSAMINASE (ISOMERIZING)"/>
    <property type="match status" value="1"/>
</dbReference>
<evidence type="ECO:0000256" key="5">
    <source>
        <dbReference type="ARBA" id="ARBA00005080"/>
    </source>
</evidence>
<keyword evidence="13" id="KW-0808">Transferase</keyword>
<dbReference type="InterPro" id="IPR047084">
    <property type="entry name" value="GFAT_N"/>
</dbReference>
<evidence type="ECO:0000256" key="15">
    <source>
        <dbReference type="ARBA" id="ARBA00022801"/>
    </source>
</evidence>
<evidence type="ECO:0000256" key="12">
    <source>
        <dbReference type="ARBA" id="ARBA00022576"/>
    </source>
</evidence>
<dbReference type="FunFam" id="3.40.50.10490:FF:000001">
    <property type="entry name" value="Glutamine--fructose-6-phosphate aminotransferase [isomerizing]"/>
    <property type="match status" value="1"/>
</dbReference>
<protein>
    <recommendedName>
        <fullName evidence="10">GTP cyclohydrolase 1</fullName>
        <ecNumber evidence="8">2.6.1.16</ecNumber>
        <ecNumber evidence="7">3.5.4.16</ecNumber>
    </recommendedName>
    <alternativeName>
        <fullName evidence="18">GTP cyclohydrolase I</fullName>
    </alternativeName>
    <alternativeName>
        <fullName evidence="9">Glutamine--fructose-6-phosphate aminotransferase [isomerizing]</fullName>
    </alternativeName>
</protein>
<feature type="domain" description="SIS" evidence="20">
    <location>
        <begin position="499"/>
        <end position="638"/>
    </location>
</feature>
<evidence type="ECO:0000256" key="7">
    <source>
        <dbReference type="ARBA" id="ARBA00012715"/>
    </source>
</evidence>
<dbReference type="CDD" id="cd05009">
    <property type="entry name" value="SIS_GlmS_GlmD_2"/>
    <property type="match status" value="1"/>
</dbReference>
<evidence type="ECO:0000256" key="1">
    <source>
        <dbReference type="ARBA" id="ARBA00001031"/>
    </source>
</evidence>
<dbReference type="GO" id="GO:0046349">
    <property type="term" value="P:amino sugar biosynthetic process"/>
    <property type="evidence" value="ECO:0007669"/>
    <property type="project" value="UniProtKB-ARBA"/>
</dbReference>
<dbReference type="InterPro" id="IPR001474">
    <property type="entry name" value="GTP_CycHdrlase_I"/>
</dbReference>
<dbReference type="InterPro" id="IPR017932">
    <property type="entry name" value="GATase_2_dom"/>
</dbReference>
<dbReference type="GO" id="GO:0004360">
    <property type="term" value="F:glutamine-fructose-6-phosphate transaminase (isomerizing) activity"/>
    <property type="evidence" value="ECO:0007669"/>
    <property type="project" value="UniProtKB-EC"/>
</dbReference>
<dbReference type="EC" id="2.6.1.16" evidence="8"/>
<dbReference type="Proteomes" id="UP001195483">
    <property type="component" value="Unassembled WGS sequence"/>
</dbReference>